<dbReference type="PANTHER" id="PTHR11439">
    <property type="entry name" value="GAG-POL-RELATED RETROTRANSPOSON"/>
    <property type="match status" value="1"/>
</dbReference>
<dbReference type="Pfam" id="PF22936">
    <property type="entry name" value="Pol_BBD"/>
    <property type="match status" value="1"/>
</dbReference>
<name>A0A8J5G4D1_ZINOF</name>
<feature type="domain" description="Retrovirus-related Pol polyprotein from transposon TNT 1-94-like beta-barrel" evidence="2">
    <location>
        <begin position="1"/>
        <end position="74"/>
    </location>
</feature>
<dbReference type="EMBL" id="JACMSC010000012">
    <property type="protein sequence ID" value="KAG6497849.1"/>
    <property type="molecule type" value="Genomic_DNA"/>
</dbReference>
<feature type="region of interest" description="Disordered" evidence="1">
    <location>
        <begin position="286"/>
        <end position="305"/>
    </location>
</feature>
<dbReference type="PANTHER" id="PTHR11439:SF455">
    <property type="entry name" value="RLK (RECEPTOR-LIKE PROTEIN KINASE) 8, PUTATIVE-RELATED"/>
    <property type="match status" value="1"/>
</dbReference>
<evidence type="ECO:0000313" key="3">
    <source>
        <dbReference type="EMBL" id="KAG6497849.1"/>
    </source>
</evidence>
<dbReference type="InterPro" id="IPR054722">
    <property type="entry name" value="PolX-like_BBD"/>
</dbReference>
<dbReference type="Proteomes" id="UP000734854">
    <property type="component" value="Unassembled WGS sequence"/>
</dbReference>
<organism evidence="3 4">
    <name type="scientific">Zingiber officinale</name>
    <name type="common">Ginger</name>
    <name type="synonym">Amomum zingiber</name>
    <dbReference type="NCBI Taxonomy" id="94328"/>
    <lineage>
        <taxon>Eukaryota</taxon>
        <taxon>Viridiplantae</taxon>
        <taxon>Streptophyta</taxon>
        <taxon>Embryophyta</taxon>
        <taxon>Tracheophyta</taxon>
        <taxon>Spermatophyta</taxon>
        <taxon>Magnoliopsida</taxon>
        <taxon>Liliopsida</taxon>
        <taxon>Zingiberales</taxon>
        <taxon>Zingiberaceae</taxon>
        <taxon>Zingiber</taxon>
    </lineage>
</organism>
<comment type="caution">
    <text evidence="3">The sequence shown here is derived from an EMBL/GenBank/DDBJ whole genome shotgun (WGS) entry which is preliminary data.</text>
</comment>
<reference evidence="3 4" key="1">
    <citation type="submission" date="2020-08" db="EMBL/GenBank/DDBJ databases">
        <title>Plant Genome Project.</title>
        <authorList>
            <person name="Zhang R.-G."/>
        </authorList>
    </citation>
    <scope>NUCLEOTIDE SEQUENCE [LARGE SCALE GENOMIC DNA]</scope>
    <source>
        <tissue evidence="3">Rhizome</tissue>
    </source>
</reference>
<evidence type="ECO:0000256" key="1">
    <source>
        <dbReference type="SAM" id="MobiDB-lite"/>
    </source>
</evidence>
<evidence type="ECO:0000259" key="2">
    <source>
        <dbReference type="Pfam" id="PF22936"/>
    </source>
</evidence>
<evidence type="ECO:0000313" key="4">
    <source>
        <dbReference type="Proteomes" id="UP000734854"/>
    </source>
</evidence>
<gene>
    <name evidence="3" type="ORF">ZIOFF_045755</name>
</gene>
<sequence>MDSRATHHFTPDINMLDSATPFTSVECVTVGDGKNIVISHIGNSTLPAYSNSIKLSNIFHTPAMSKNLISVSRLCLDNKAYVEFHSTFFLVKDQVTHKVLLRGILDRGLYRVCPPTSSSASSSTLPSSLFQVHVAVSCDPNLCHKRLGHPSFEVVNKVLSQTKYITGLLKKTGMFDSKPSDTPMSSTASLPLYDGVPLEDGSDYRSVVGALQYCTLTHPDLSFVVNKVCQFIHSPTVSHWQAVKRILSTELEYHDVANGAAEIAWLESLLRELLIPLDSIPLEEEKWRKSDRQKKDRTKQLDDKT</sequence>
<protein>
    <recommendedName>
        <fullName evidence="2">Retrovirus-related Pol polyprotein from transposon TNT 1-94-like beta-barrel domain-containing protein</fullName>
    </recommendedName>
</protein>
<proteinExistence type="predicted"/>
<accession>A0A8J5G4D1</accession>
<dbReference type="AlphaFoldDB" id="A0A8J5G4D1"/>
<keyword evidence="4" id="KW-1185">Reference proteome</keyword>